<dbReference type="InterPro" id="IPR003439">
    <property type="entry name" value="ABC_transporter-like_ATP-bd"/>
</dbReference>
<dbReference type="PROSITE" id="PS50893">
    <property type="entry name" value="ABC_TRANSPORTER_2"/>
    <property type="match status" value="1"/>
</dbReference>
<dbReference type="CDD" id="cd03255">
    <property type="entry name" value="ABC_MJ0796_LolCDE_FtsE"/>
    <property type="match status" value="1"/>
</dbReference>
<dbReference type="InterPro" id="IPR017911">
    <property type="entry name" value="MacB-like_ATP-bd"/>
</dbReference>
<accession>A0A6N7XHV8</accession>
<dbReference type="GO" id="GO:0098796">
    <property type="term" value="C:membrane protein complex"/>
    <property type="evidence" value="ECO:0007669"/>
    <property type="project" value="UniProtKB-ARBA"/>
</dbReference>
<dbReference type="InterPro" id="IPR027417">
    <property type="entry name" value="P-loop_NTPase"/>
</dbReference>
<comment type="caution">
    <text evidence="6">The sequence shown here is derived from an EMBL/GenBank/DDBJ whole genome shotgun (WGS) entry which is preliminary data.</text>
</comment>
<evidence type="ECO:0000259" key="5">
    <source>
        <dbReference type="PROSITE" id="PS50893"/>
    </source>
</evidence>
<evidence type="ECO:0000313" key="7">
    <source>
        <dbReference type="Proteomes" id="UP000440713"/>
    </source>
</evidence>
<evidence type="ECO:0000256" key="3">
    <source>
        <dbReference type="ARBA" id="ARBA00022741"/>
    </source>
</evidence>
<dbReference type="EMBL" id="VUNE01000004">
    <property type="protein sequence ID" value="MST62984.1"/>
    <property type="molecule type" value="Genomic_DNA"/>
</dbReference>
<sequence length="238" mass="26501">MKEENKSFLKVDSIVKTYGDNDNFNRVIDGISFELEKGVLCALLGPSGSGKSTLLNVIGGLENIDSGRVIVDGIDVTSLSSKKLTEYRREKLGFVFQFYNLIGDLNVKENIEVGAEIVGNPMDIHELINSLGLEEHWNKLPSQISGGQQQRCAIGRALVKKPKLLLCDEPTGALDYKTSKDILRLIEKIVEEYGTTVIIATHNEEITRMAQRILRIKDGKVVLDIINDDVKKASELEW</sequence>
<dbReference type="GO" id="GO:0016887">
    <property type="term" value="F:ATP hydrolysis activity"/>
    <property type="evidence" value="ECO:0007669"/>
    <property type="project" value="InterPro"/>
</dbReference>
<organism evidence="6 7">
    <name type="scientific">Peptostreptococcus porci</name>
    <dbReference type="NCBI Taxonomy" id="2652282"/>
    <lineage>
        <taxon>Bacteria</taxon>
        <taxon>Bacillati</taxon>
        <taxon>Bacillota</taxon>
        <taxon>Clostridia</taxon>
        <taxon>Peptostreptococcales</taxon>
        <taxon>Peptostreptococcaceae</taxon>
        <taxon>Peptostreptococcus</taxon>
    </lineage>
</organism>
<evidence type="ECO:0000256" key="4">
    <source>
        <dbReference type="ARBA" id="ARBA00022840"/>
    </source>
</evidence>
<protein>
    <submittedName>
        <fullName evidence="6">ABC transporter ATP-binding protein</fullName>
    </submittedName>
</protein>
<name>A0A6N7XHV8_9FIRM</name>
<dbReference type="SMART" id="SM00382">
    <property type="entry name" value="AAA"/>
    <property type="match status" value="1"/>
</dbReference>
<keyword evidence="2" id="KW-0813">Transport</keyword>
<dbReference type="GO" id="GO:0022857">
    <property type="term" value="F:transmembrane transporter activity"/>
    <property type="evidence" value="ECO:0007669"/>
    <property type="project" value="UniProtKB-ARBA"/>
</dbReference>
<dbReference type="PANTHER" id="PTHR42798:SF2">
    <property type="entry name" value="ABC TRANSPORTER ATP-BINDING PROTEIN MG467-RELATED"/>
    <property type="match status" value="1"/>
</dbReference>
<feature type="domain" description="ABC transporter" evidence="5">
    <location>
        <begin position="9"/>
        <end position="238"/>
    </location>
</feature>
<dbReference type="InterPro" id="IPR003593">
    <property type="entry name" value="AAA+_ATPase"/>
</dbReference>
<dbReference type="Gene3D" id="3.40.50.300">
    <property type="entry name" value="P-loop containing nucleotide triphosphate hydrolases"/>
    <property type="match status" value="1"/>
</dbReference>
<dbReference type="GO" id="GO:0005524">
    <property type="term" value="F:ATP binding"/>
    <property type="evidence" value="ECO:0007669"/>
    <property type="project" value="UniProtKB-KW"/>
</dbReference>
<gene>
    <name evidence="6" type="ORF">FYJ71_08375</name>
</gene>
<evidence type="ECO:0000313" key="6">
    <source>
        <dbReference type="EMBL" id="MST62984.1"/>
    </source>
</evidence>
<evidence type="ECO:0000256" key="2">
    <source>
        <dbReference type="ARBA" id="ARBA00022448"/>
    </source>
</evidence>
<reference evidence="6 7" key="1">
    <citation type="submission" date="2019-08" db="EMBL/GenBank/DDBJ databases">
        <title>In-depth cultivation of the pig gut microbiome towards novel bacterial diversity and tailored functional studies.</title>
        <authorList>
            <person name="Wylensek D."/>
            <person name="Hitch T.C.A."/>
            <person name="Clavel T."/>
        </authorList>
    </citation>
    <scope>NUCLEOTIDE SEQUENCE [LARGE SCALE GENOMIC DNA]</scope>
    <source>
        <strain evidence="6 7">WCA-SAB-591-4A-A</strain>
    </source>
</reference>
<dbReference type="SUPFAM" id="SSF52540">
    <property type="entry name" value="P-loop containing nucleoside triphosphate hydrolases"/>
    <property type="match status" value="1"/>
</dbReference>
<dbReference type="AlphaFoldDB" id="A0A6N7XHV8"/>
<dbReference type="FunFam" id="3.40.50.300:FF:000032">
    <property type="entry name" value="Export ABC transporter ATP-binding protein"/>
    <property type="match status" value="1"/>
</dbReference>
<dbReference type="PANTHER" id="PTHR42798">
    <property type="entry name" value="LIPOPROTEIN-RELEASING SYSTEM ATP-BINDING PROTEIN LOLD"/>
    <property type="match status" value="1"/>
</dbReference>
<dbReference type="Proteomes" id="UP000440713">
    <property type="component" value="Unassembled WGS sequence"/>
</dbReference>
<keyword evidence="4 6" id="KW-0067">ATP-binding</keyword>
<dbReference type="RefSeq" id="WP_154538454.1">
    <property type="nucleotide sequence ID" value="NZ_JAXDWS010000027.1"/>
</dbReference>
<evidence type="ECO:0000256" key="1">
    <source>
        <dbReference type="ARBA" id="ARBA00005417"/>
    </source>
</evidence>
<keyword evidence="3" id="KW-0547">Nucleotide-binding</keyword>
<proteinExistence type="inferred from homology"/>
<dbReference type="Pfam" id="PF00005">
    <property type="entry name" value="ABC_tran"/>
    <property type="match status" value="1"/>
</dbReference>
<keyword evidence="7" id="KW-1185">Reference proteome</keyword>
<comment type="similarity">
    <text evidence="1">Belongs to the ABC transporter superfamily.</text>
</comment>